<accession>A0A2C9KD83</accession>
<dbReference type="VEuPathDB" id="VectorBase:BGLB017724"/>
<sequence length="523" mass="57198">MMKYFAVLCLLCVLPKSSHQDTSCRRQMDLVFVIDGSNSLGEYNFNLVLQNVSKAVEETLTIGPNDTRVGVVVYSKTVTAVIQLQTNSSQFKSEILQIDYPDQTTATDLGIKKAVEILLSQRRNVPMTMMIITDGVSDNRFNTESEARTAKLQGIDIWVVGVGKGLDVDELNSIASNGANQTFFIKDFKDFGLQLQNVTIVTCVNTTVNSLVVGPNDTRIGAVLYSRTTAFIEDFKEFSIQLENLTSTACNKIEVPVCRRPIDLVFVIDGSNSLGEDNFNLIIKTVSESVNSLVIGPNDTRVGAVLYSRTVTSFIQLVTDVDAFKKAILGFQYPDETTATDLGIEKAVDLLTSQKRNVPMTMIIITDGESDNRTKTKLQAESAKSKGINIWGVGVGKGLDMTELDNLATNGAQQTVFIGDFQEFAVQLENLTSAACNKIEVPVCSRPIDLVFVIDGSNSLGEDNFNLIIRTVSEAVNSLAIGPNDTRVGAVLYSRTVTNFIELVADVDVFKKGKNNFSLFSVE</sequence>
<dbReference type="SUPFAM" id="SSF53300">
    <property type="entry name" value="vWA-like"/>
    <property type="match status" value="3"/>
</dbReference>
<gene>
    <name evidence="3" type="primary">106059513</name>
</gene>
<dbReference type="PRINTS" id="PR00453">
    <property type="entry name" value="VWFADOMAIN"/>
</dbReference>
<dbReference type="PANTHER" id="PTHR24020:SF20">
    <property type="entry name" value="PH DOMAIN-CONTAINING PROTEIN"/>
    <property type="match status" value="1"/>
</dbReference>
<evidence type="ECO:0000313" key="4">
    <source>
        <dbReference type="Proteomes" id="UP000076420"/>
    </source>
</evidence>
<dbReference type="PANTHER" id="PTHR24020">
    <property type="entry name" value="COLLAGEN ALPHA"/>
    <property type="match status" value="1"/>
</dbReference>
<dbReference type="Proteomes" id="UP000076420">
    <property type="component" value="Unassembled WGS sequence"/>
</dbReference>
<proteinExistence type="predicted"/>
<feature type="domain" description="VWFA" evidence="2">
    <location>
        <begin position="263"/>
        <end position="435"/>
    </location>
</feature>
<name>A0A2C9KD83_BIOGL</name>
<reference evidence="3" key="1">
    <citation type="submission" date="2020-05" db="UniProtKB">
        <authorList>
            <consortium name="EnsemblMetazoa"/>
        </authorList>
    </citation>
    <scope>IDENTIFICATION</scope>
    <source>
        <strain evidence="3">BB02</strain>
    </source>
</reference>
<dbReference type="STRING" id="6526.A0A2C9KD83"/>
<dbReference type="InterPro" id="IPR002035">
    <property type="entry name" value="VWF_A"/>
</dbReference>
<dbReference type="VEuPathDB" id="VectorBase:BGLAX_039079"/>
<dbReference type="Gene3D" id="3.40.50.410">
    <property type="entry name" value="von Willebrand factor, type A domain"/>
    <property type="match status" value="3"/>
</dbReference>
<dbReference type="KEGG" id="bgt:106059513"/>
<dbReference type="InterPro" id="IPR050525">
    <property type="entry name" value="ECM_Assembly_Org"/>
</dbReference>
<dbReference type="AlphaFoldDB" id="A0A2C9KD83"/>
<evidence type="ECO:0000259" key="2">
    <source>
        <dbReference type="PROSITE" id="PS50234"/>
    </source>
</evidence>
<dbReference type="SMART" id="SM00327">
    <property type="entry name" value="VWA"/>
    <property type="match status" value="2"/>
</dbReference>
<evidence type="ECO:0000256" key="1">
    <source>
        <dbReference type="SAM" id="SignalP"/>
    </source>
</evidence>
<dbReference type="Pfam" id="PF00092">
    <property type="entry name" value="VWA"/>
    <property type="match status" value="3"/>
</dbReference>
<dbReference type="CDD" id="cd01450">
    <property type="entry name" value="vWFA_subfamily_ECM"/>
    <property type="match status" value="1"/>
</dbReference>
<feature type="domain" description="VWFA" evidence="2">
    <location>
        <begin position="449"/>
        <end position="503"/>
    </location>
</feature>
<feature type="domain" description="VWFA" evidence="2">
    <location>
        <begin position="29"/>
        <end position="204"/>
    </location>
</feature>
<feature type="chain" id="PRO_5012451802" description="VWFA domain-containing protein" evidence="1">
    <location>
        <begin position="21"/>
        <end position="523"/>
    </location>
</feature>
<organism evidence="3 4">
    <name type="scientific">Biomphalaria glabrata</name>
    <name type="common">Bloodfluke planorb</name>
    <name type="synonym">Freshwater snail</name>
    <dbReference type="NCBI Taxonomy" id="6526"/>
    <lineage>
        <taxon>Eukaryota</taxon>
        <taxon>Metazoa</taxon>
        <taxon>Spiralia</taxon>
        <taxon>Lophotrochozoa</taxon>
        <taxon>Mollusca</taxon>
        <taxon>Gastropoda</taxon>
        <taxon>Heterobranchia</taxon>
        <taxon>Euthyneura</taxon>
        <taxon>Panpulmonata</taxon>
        <taxon>Hygrophila</taxon>
        <taxon>Lymnaeoidea</taxon>
        <taxon>Planorbidae</taxon>
        <taxon>Biomphalaria</taxon>
    </lineage>
</organism>
<dbReference type="PROSITE" id="PS50234">
    <property type="entry name" value="VWFA"/>
    <property type="match status" value="3"/>
</dbReference>
<dbReference type="EnsemblMetazoa" id="BGLB017724-RA">
    <property type="protein sequence ID" value="BGLB017724-PA"/>
    <property type="gene ID" value="BGLB017724"/>
</dbReference>
<protein>
    <recommendedName>
        <fullName evidence="2">VWFA domain-containing protein</fullName>
    </recommendedName>
</protein>
<keyword evidence="1" id="KW-0732">Signal</keyword>
<evidence type="ECO:0000313" key="3">
    <source>
        <dbReference type="EnsemblMetazoa" id="BGLB017724-PA"/>
    </source>
</evidence>
<dbReference type="InterPro" id="IPR036465">
    <property type="entry name" value="vWFA_dom_sf"/>
</dbReference>
<feature type="signal peptide" evidence="1">
    <location>
        <begin position="1"/>
        <end position="20"/>
    </location>
</feature>